<name>A0ABD5V252_9EURY</name>
<feature type="compositionally biased region" description="Basic and acidic residues" evidence="1">
    <location>
        <begin position="17"/>
        <end position="36"/>
    </location>
</feature>
<proteinExistence type="predicted"/>
<evidence type="ECO:0000256" key="1">
    <source>
        <dbReference type="SAM" id="MobiDB-lite"/>
    </source>
</evidence>
<sequence>MYTDTDNTGLPIVPQLTREETDRETMEEEVWSHLIEEPTEDDR</sequence>
<protein>
    <submittedName>
        <fullName evidence="2">Uncharacterized protein</fullName>
    </submittedName>
</protein>
<keyword evidence="3" id="KW-1185">Reference proteome</keyword>
<feature type="region of interest" description="Disordered" evidence="1">
    <location>
        <begin position="1"/>
        <end position="43"/>
    </location>
</feature>
<accession>A0ABD5V252</accession>
<comment type="caution">
    <text evidence="2">The sequence shown here is derived from an EMBL/GenBank/DDBJ whole genome shotgun (WGS) entry which is preliminary data.</text>
</comment>
<organism evidence="2 3">
    <name type="scientific">Halalkalicoccus tibetensis</name>
    <dbReference type="NCBI Taxonomy" id="175632"/>
    <lineage>
        <taxon>Archaea</taxon>
        <taxon>Methanobacteriati</taxon>
        <taxon>Methanobacteriota</taxon>
        <taxon>Stenosarchaea group</taxon>
        <taxon>Halobacteria</taxon>
        <taxon>Halobacteriales</taxon>
        <taxon>Halococcaceae</taxon>
        <taxon>Halalkalicoccus</taxon>
    </lineage>
</organism>
<dbReference type="EMBL" id="JBHSXQ010000001">
    <property type="protein sequence ID" value="MFC6903841.1"/>
    <property type="molecule type" value="Genomic_DNA"/>
</dbReference>
<gene>
    <name evidence="2" type="ORF">ACFQGH_01370</name>
</gene>
<reference evidence="2 3" key="1">
    <citation type="journal article" date="2019" name="Int. J. Syst. Evol. Microbiol.">
        <title>The Global Catalogue of Microorganisms (GCM) 10K type strain sequencing project: providing services to taxonomists for standard genome sequencing and annotation.</title>
        <authorList>
            <consortium name="The Broad Institute Genomics Platform"/>
            <consortium name="The Broad Institute Genome Sequencing Center for Infectious Disease"/>
            <person name="Wu L."/>
            <person name="Ma J."/>
        </authorList>
    </citation>
    <scope>NUCLEOTIDE SEQUENCE [LARGE SCALE GENOMIC DNA]</scope>
    <source>
        <strain evidence="2 3">CGMCC 1.3240</strain>
    </source>
</reference>
<dbReference type="RefSeq" id="WP_340602328.1">
    <property type="nucleotide sequence ID" value="NZ_JBBMXV010000001.1"/>
</dbReference>
<dbReference type="Proteomes" id="UP001596312">
    <property type="component" value="Unassembled WGS sequence"/>
</dbReference>
<evidence type="ECO:0000313" key="3">
    <source>
        <dbReference type="Proteomes" id="UP001596312"/>
    </source>
</evidence>
<evidence type="ECO:0000313" key="2">
    <source>
        <dbReference type="EMBL" id="MFC6903841.1"/>
    </source>
</evidence>
<dbReference type="AlphaFoldDB" id="A0ABD5V252"/>